<organism evidence="1 2">
    <name type="scientific">Aquatica leii</name>
    <dbReference type="NCBI Taxonomy" id="1421715"/>
    <lineage>
        <taxon>Eukaryota</taxon>
        <taxon>Metazoa</taxon>
        <taxon>Ecdysozoa</taxon>
        <taxon>Arthropoda</taxon>
        <taxon>Hexapoda</taxon>
        <taxon>Insecta</taxon>
        <taxon>Pterygota</taxon>
        <taxon>Neoptera</taxon>
        <taxon>Endopterygota</taxon>
        <taxon>Coleoptera</taxon>
        <taxon>Polyphaga</taxon>
        <taxon>Elateriformia</taxon>
        <taxon>Elateroidea</taxon>
        <taxon>Lampyridae</taxon>
        <taxon>Luciolinae</taxon>
        <taxon>Aquatica</taxon>
    </lineage>
</organism>
<accession>A0AAN7Q1L2</accession>
<comment type="caution">
    <text evidence="1">The sequence shown here is derived from an EMBL/GenBank/DDBJ whole genome shotgun (WGS) entry which is preliminary data.</text>
</comment>
<name>A0AAN7Q1L2_9COLE</name>
<reference evidence="2" key="1">
    <citation type="submission" date="2023-01" db="EMBL/GenBank/DDBJ databases">
        <title>Key to firefly adult light organ development and bioluminescence: homeobox transcription factors regulate luciferase expression and transportation to peroxisome.</title>
        <authorList>
            <person name="Fu X."/>
        </authorList>
    </citation>
    <scope>NUCLEOTIDE SEQUENCE [LARGE SCALE GENOMIC DNA]</scope>
</reference>
<protein>
    <submittedName>
        <fullName evidence="1">Uncharacterized protein</fullName>
    </submittedName>
</protein>
<dbReference type="Proteomes" id="UP001353858">
    <property type="component" value="Unassembled WGS sequence"/>
</dbReference>
<evidence type="ECO:0000313" key="2">
    <source>
        <dbReference type="Proteomes" id="UP001353858"/>
    </source>
</evidence>
<dbReference type="PANTHER" id="PTHR47326:SF1">
    <property type="entry name" value="HTH PSQ-TYPE DOMAIN-CONTAINING PROTEIN"/>
    <property type="match status" value="1"/>
</dbReference>
<proteinExistence type="predicted"/>
<gene>
    <name evidence="1" type="ORF">RN001_012427</name>
</gene>
<sequence>MCAAYSVSRITKRWPYFFLLSRQLFRYHNHKTFVLFEKPFREIGSLKPVRHNAGRPRQARAPIAEDVVLQRFADNPESSCRTLQRQTGISKNTASRIFQNQLLRPFYIQPVQKLFDYGSHFYKLFGSAE</sequence>
<dbReference type="AlphaFoldDB" id="A0AAN7Q1L2"/>
<dbReference type="EMBL" id="JARPUR010000005">
    <property type="protein sequence ID" value="KAK4876005.1"/>
    <property type="molecule type" value="Genomic_DNA"/>
</dbReference>
<keyword evidence="2" id="KW-1185">Reference proteome</keyword>
<dbReference type="PANTHER" id="PTHR47326">
    <property type="entry name" value="TRANSPOSABLE ELEMENT TC3 TRANSPOSASE-LIKE PROTEIN"/>
    <property type="match status" value="1"/>
</dbReference>
<evidence type="ECO:0000313" key="1">
    <source>
        <dbReference type="EMBL" id="KAK4876005.1"/>
    </source>
</evidence>